<evidence type="ECO:0000313" key="2">
    <source>
        <dbReference type="Proteomes" id="UP000179362"/>
    </source>
</evidence>
<organism evidence="1 2">
    <name type="scientific">Candidatus Muproteobacteria bacterium RIFCSPHIGHO2_02_FULL_65_16</name>
    <dbReference type="NCBI Taxonomy" id="1817766"/>
    <lineage>
        <taxon>Bacteria</taxon>
        <taxon>Pseudomonadati</taxon>
        <taxon>Pseudomonadota</taxon>
        <taxon>Candidatus Muproteobacteria</taxon>
    </lineage>
</organism>
<accession>A0A1F6U6I9</accession>
<gene>
    <name evidence="1" type="ORF">A3B81_04920</name>
</gene>
<dbReference type="Proteomes" id="UP000179362">
    <property type="component" value="Unassembled WGS sequence"/>
</dbReference>
<comment type="caution">
    <text evidence="1">The sequence shown here is derived from an EMBL/GenBank/DDBJ whole genome shotgun (WGS) entry which is preliminary data.</text>
</comment>
<protein>
    <submittedName>
        <fullName evidence="1">Uncharacterized protein</fullName>
    </submittedName>
</protein>
<dbReference type="EMBL" id="MFTA01000012">
    <property type="protein sequence ID" value="OGI52968.1"/>
    <property type="molecule type" value="Genomic_DNA"/>
</dbReference>
<reference evidence="1 2" key="1">
    <citation type="journal article" date="2016" name="Nat. Commun.">
        <title>Thousands of microbial genomes shed light on interconnected biogeochemical processes in an aquifer system.</title>
        <authorList>
            <person name="Anantharaman K."/>
            <person name="Brown C.T."/>
            <person name="Hug L.A."/>
            <person name="Sharon I."/>
            <person name="Castelle C.J."/>
            <person name="Probst A.J."/>
            <person name="Thomas B.C."/>
            <person name="Singh A."/>
            <person name="Wilkins M.J."/>
            <person name="Karaoz U."/>
            <person name="Brodie E.L."/>
            <person name="Williams K.H."/>
            <person name="Hubbard S.S."/>
            <person name="Banfield J.F."/>
        </authorList>
    </citation>
    <scope>NUCLEOTIDE SEQUENCE [LARGE SCALE GENOMIC DNA]</scope>
</reference>
<evidence type="ECO:0000313" key="1">
    <source>
        <dbReference type="EMBL" id="OGI52968.1"/>
    </source>
</evidence>
<proteinExistence type="predicted"/>
<name>A0A1F6U6I9_9PROT</name>
<dbReference type="AlphaFoldDB" id="A0A1F6U6I9"/>
<sequence length="100" mass="10574">MFSEYAAGLDDAAAVGKASDDFGILLGALRDAGVDPLDDGLRERYLKLFAASLRHGRHEAEVLHALISATDAAGDWLDAADRAQNAIRKLAELVNTSPAP</sequence>